<gene>
    <name evidence="12" type="ORF">ACEZDB_16685</name>
</gene>
<dbReference type="Pfam" id="PF01545">
    <property type="entry name" value="Cation_efflux"/>
    <property type="match status" value="1"/>
</dbReference>
<dbReference type="EMBL" id="JBHEZY010000006">
    <property type="protein sequence ID" value="MFC1432285.1"/>
    <property type="molecule type" value="Genomic_DNA"/>
</dbReference>
<feature type="transmembrane region" description="Helical" evidence="9">
    <location>
        <begin position="189"/>
        <end position="209"/>
    </location>
</feature>
<evidence type="ECO:0000256" key="8">
    <source>
        <dbReference type="SAM" id="MobiDB-lite"/>
    </source>
</evidence>
<dbReference type="InterPro" id="IPR027469">
    <property type="entry name" value="Cation_efflux_TMD_sf"/>
</dbReference>
<dbReference type="Gene3D" id="1.20.1510.10">
    <property type="entry name" value="Cation efflux protein transmembrane domain"/>
    <property type="match status" value="1"/>
</dbReference>
<dbReference type="Pfam" id="PF16916">
    <property type="entry name" value="ZT_dimer"/>
    <property type="match status" value="1"/>
</dbReference>
<evidence type="ECO:0000256" key="5">
    <source>
        <dbReference type="ARBA" id="ARBA00022989"/>
    </source>
</evidence>
<protein>
    <submittedName>
        <fullName evidence="12">Cation diffusion facilitator family transporter</fullName>
    </submittedName>
</protein>
<sequence>MATDDVLNDVPNEEDLVGSTREHAHAGPEHGGPTHAGSEHSSPDDHTSHSTHSDHTDHASHASHGDHGDHGHAGHSHGVSADADRRYLRAALALIAVFMVGEVSVGIAARSLALISDAGHMLTDAASLALALLAMRLAARPAKGALTFGLKRAEILSAQANGITLLGLGGIFTYEAIRRLVTPPDVEGGIVLVTALVGIVANVCAAWLISRANRSSLNVEGAYQHILNDAWAFIATAVSGLVVLLTGFNRADAIATLVVAALMFHAGYGLVRESGRIFLEAAPAGLDPDAIGAELAAERGVVEVHDLHVWTITSGYPALSAHILVREGMDCHAVRGRLEDSLRSRQGIEHTTLQVDHATPELYQLGSGDGGRSDDQHCTDPHGSSHRGAASQDC</sequence>
<name>A0ABV6X1V6_9ACTN</name>
<feature type="transmembrane region" description="Helical" evidence="9">
    <location>
        <begin position="254"/>
        <end position="271"/>
    </location>
</feature>
<dbReference type="InterPro" id="IPR058533">
    <property type="entry name" value="Cation_efflux_TM"/>
</dbReference>
<comment type="subcellular location">
    <subcellularLocation>
        <location evidence="1">Membrane</location>
        <topology evidence="1">Multi-pass membrane protein</topology>
    </subcellularLocation>
</comment>
<feature type="region of interest" description="Disordered" evidence="8">
    <location>
        <begin position="1"/>
        <end position="79"/>
    </location>
</feature>
<evidence type="ECO:0000313" key="12">
    <source>
        <dbReference type="EMBL" id="MFC1432285.1"/>
    </source>
</evidence>
<dbReference type="Proteomes" id="UP001592530">
    <property type="component" value="Unassembled WGS sequence"/>
</dbReference>
<accession>A0ABV6X1V6</accession>
<dbReference type="InterPro" id="IPR027470">
    <property type="entry name" value="Cation_efflux_CTD"/>
</dbReference>
<dbReference type="RefSeq" id="WP_380553983.1">
    <property type="nucleotide sequence ID" value="NZ_JBHEZY010000006.1"/>
</dbReference>
<evidence type="ECO:0000256" key="4">
    <source>
        <dbReference type="ARBA" id="ARBA00022692"/>
    </source>
</evidence>
<comment type="caution">
    <text evidence="12">The sequence shown here is derived from an EMBL/GenBank/DDBJ whole genome shotgun (WGS) entry which is preliminary data.</text>
</comment>
<feature type="domain" description="Cation efflux protein transmembrane" evidence="10">
    <location>
        <begin position="89"/>
        <end position="278"/>
    </location>
</feature>
<feature type="transmembrane region" description="Helical" evidence="9">
    <location>
        <begin position="90"/>
        <end position="109"/>
    </location>
</feature>
<dbReference type="PANTHER" id="PTHR11562">
    <property type="entry name" value="CATION EFFLUX PROTEIN/ ZINC TRANSPORTER"/>
    <property type="match status" value="1"/>
</dbReference>
<feature type="region of interest" description="Disordered" evidence="8">
    <location>
        <begin position="359"/>
        <end position="394"/>
    </location>
</feature>
<dbReference type="InterPro" id="IPR050681">
    <property type="entry name" value="CDF/SLC30A"/>
</dbReference>
<comment type="similarity">
    <text evidence="2">Belongs to the cation diffusion facilitator (CDF) transporter (TC 2.A.4) family. SLC30A subfamily.</text>
</comment>
<dbReference type="SUPFAM" id="SSF160240">
    <property type="entry name" value="Cation efflux protein cytoplasmic domain-like"/>
    <property type="match status" value="1"/>
</dbReference>
<evidence type="ECO:0000256" key="2">
    <source>
        <dbReference type="ARBA" id="ARBA00008873"/>
    </source>
</evidence>
<reference evidence="12 13" key="1">
    <citation type="submission" date="2024-09" db="EMBL/GenBank/DDBJ databases">
        <authorList>
            <person name="Lee S.D."/>
        </authorList>
    </citation>
    <scope>NUCLEOTIDE SEQUENCE [LARGE SCALE GENOMIC DNA]</scope>
    <source>
        <strain evidence="12 13">N1-3</strain>
    </source>
</reference>
<keyword evidence="6" id="KW-0406">Ion transport</keyword>
<organism evidence="12 13">
    <name type="scientific">Streptacidiphilus alkalitolerans</name>
    <dbReference type="NCBI Taxonomy" id="3342712"/>
    <lineage>
        <taxon>Bacteria</taxon>
        <taxon>Bacillati</taxon>
        <taxon>Actinomycetota</taxon>
        <taxon>Actinomycetes</taxon>
        <taxon>Kitasatosporales</taxon>
        <taxon>Streptomycetaceae</taxon>
        <taxon>Streptacidiphilus</taxon>
    </lineage>
</organism>
<evidence type="ECO:0000256" key="3">
    <source>
        <dbReference type="ARBA" id="ARBA00022448"/>
    </source>
</evidence>
<evidence type="ECO:0000256" key="6">
    <source>
        <dbReference type="ARBA" id="ARBA00023065"/>
    </source>
</evidence>
<feature type="transmembrane region" description="Helical" evidence="9">
    <location>
        <begin position="230"/>
        <end position="248"/>
    </location>
</feature>
<feature type="compositionally biased region" description="Basic and acidic residues" evidence="8">
    <location>
        <begin position="371"/>
        <end position="380"/>
    </location>
</feature>
<feature type="domain" description="Cation efflux protein cytoplasmic" evidence="11">
    <location>
        <begin position="289"/>
        <end position="357"/>
    </location>
</feature>
<feature type="compositionally biased region" description="Basic and acidic residues" evidence="8">
    <location>
        <begin position="37"/>
        <end position="72"/>
    </location>
</feature>
<proteinExistence type="inferred from homology"/>
<dbReference type="PANTHER" id="PTHR11562:SF17">
    <property type="entry name" value="RE54080P-RELATED"/>
    <property type="match status" value="1"/>
</dbReference>
<evidence type="ECO:0000256" key="7">
    <source>
        <dbReference type="ARBA" id="ARBA00023136"/>
    </source>
</evidence>
<evidence type="ECO:0000313" key="13">
    <source>
        <dbReference type="Proteomes" id="UP001592530"/>
    </source>
</evidence>
<evidence type="ECO:0000259" key="10">
    <source>
        <dbReference type="Pfam" id="PF01545"/>
    </source>
</evidence>
<feature type="transmembrane region" description="Helical" evidence="9">
    <location>
        <begin position="160"/>
        <end position="177"/>
    </location>
</feature>
<keyword evidence="7 9" id="KW-0472">Membrane</keyword>
<dbReference type="NCBIfam" id="TIGR01297">
    <property type="entry name" value="CDF"/>
    <property type="match status" value="1"/>
</dbReference>
<dbReference type="InterPro" id="IPR002524">
    <property type="entry name" value="Cation_efflux"/>
</dbReference>
<keyword evidence="5 9" id="KW-1133">Transmembrane helix</keyword>
<keyword evidence="3" id="KW-0813">Transport</keyword>
<evidence type="ECO:0000256" key="9">
    <source>
        <dbReference type="SAM" id="Phobius"/>
    </source>
</evidence>
<keyword evidence="4 9" id="KW-0812">Transmembrane</keyword>
<dbReference type="SUPFAM" id="SSF161111">
    <property type="entry name" value="Cation efflux protein transmembrane domain-like"/>
    <property type="match status" value="1"/>
</dbReference>
<dbReference type="InterPro" id="IPR036837">
    <property type="entry name" value="Cation_efflux_CTD_sf"/>
</dbReference>
<evidence type="ECO:0000256" key="1">
    <source>
        <dbReference type="ARBA" id="ARBA00004141"/>
    </source>
</evidence>
<evidence type="ECO:0000259" key="11">
    <source>
        <dbReference type="Pfam" id="PF16916"/>
    </source>
</evidence>